<feature type="transmembrane region" description="Helical" evidence="7">
    <location>
        <begin position="360"/>
        <end position="383"/>
    </location>
</feature>
<feature type="transmembrane region" description="Helical" evidence="7">
    <location>
        <begin position="6"/>
        <end position="25"/>
    </location>
</feature>
<feature type="transmembrane region" description="Helical" evidence="7">
    <location>
        <begin position="92"/>
        <end position="113"/>
    </location>
</feature>
<dbReference type="AlphaFoldDB" id="A0A2U3BBF9"/>
<accession>A0A2U3BBF9</accession>
<evidence type="ECO:0000256" key="1">
    <source>
        <dbReference type="ARBA" id="ARBA00004141"/>
    </source>
</evidence>
<feature type="transmembrane region" description="Helical" evidence="7">
    <location>
        <begin position="194"/>
        <end position="213"/>
    </location>
</feature>
<feature type="transmembrane region" description="Helical" evidence="7">
    <location>
        <begin position="34"/>
        <end position="53"/>
    </location>
</feature>
<dbReference type="GO" id="GO:1902600">
    <property type="term" value="P:proton transmembrane transport"/>
    <property type="evidence" value="ECO:0007669"/>
    <property type="project" value="InterPro"/>
</dbReference>
<feature type="domain" description="Cation/H+ exchanger transmembrane" evidence="8">
    <location>
        <begin position="16"/>
        <end position="370"/>
    </location>
</feature>
<evidence type="ECO:0000259" key="8">
    <source>
        <dbReference type="Pfam" id="PF00999"/>
    </source>
</evidence>
<feature type="transmembrane region" description="Helical" evidence="7">
    <location>
        <begin position="275"/>
        <end position="305"/>
    </location>
</feature>
<dbReference type="GO" id="GO:0015297">
    <property type="term" value="F:antiporter activity"/>
    <property type="evidence" value="ECO:0007669"/>
    <property type="project" value="UniProtKB-KW"/>
</dbReference>
<dbReference type="InterPro" id="IPR006153">
    <property type="entry name" value="Cation/H_exchanger_TM"/>
</dbReference>
<feature type="transmembrane region" description="Helical" evidence="7">
    <location>
        <begin position="59"/>
        <end position="80"/>
    </location>
</feature>
<evidence type="ECO:0000256" key="4">
    <source>
        <dbReference type="ARBA" id="ARBA00022989"/>
    </source>
</evidence>
<comment type="caution">
    <text evidence="9">The sequence shown here is derived from an EMBL/GenBank/DDBJ whole genome shotgun (WGS) entry which is preliminary data.</text>
</comment>
<evidence type="ECO:0000313" key="10">
    <source>
        <dbReference type="Proteomes" id="UP000245362"/>
    </source>
</evidence>
<evidence type="ECO:0000256" key="2">
    <source>
        <dbReference type="ARBA" id="ARBA00022449"/>
    </source>
</evidence>
<dbReference type="InterPro" id="IPR038770">
    <property type="entry name" value="Na+/solute_symporter_sf"/>
</dbReference>
<reference evidence="9 10" key="1">
    <citation type="submission" date="2018-05" db="EMBL/GenBank/DDBJ databases">
        <title>Vibrio limimaris sp. nov., isolated from marine sediment.</title>
        <authorList>
            <person name="Li C.-M."/>
        </authorList>
    </citation>
    <scope>NUCLEOTIDE SEQUENCE [LARGE SCALE GENOMIC DNA]</scope>
    <source>
        <strain evidence="9 10">E4404</strain>
    </source>
</reference>
<keyword evidence="6 7" id="KW-0472">Membrane</keyword>
<keyword evidence="4 7" id="KW-1133">Transmembrane helix</keyword>
<feature type="transmembrane region" description="Helical" evidence="7">
    <location>
        <begin position="119"/>
        <end position="139"/>
    </location>
</feature>
<evidence type="ECO:0000256" key="6">
    <source>
        <dbReference type="ARBA" id="ARBA00023136"/>
    </source>
</evidence>
<evidence type="ECO:0000256" key="5">
    <source>
        <dbReference type="ARBA" id="ARBA00023065"/>
    </source>
</evidence>
<feature type="transmembrane region" description="Helical" evidence="7">
    <location>
        <begin position="225"/>
        <end position="255"/>
    </location>
</feature>
<dbReference type="PANTHER" id="PTHR43021">
    <property type="entry name" value="NA(+)/H(+) ANTIPORTER-RELATED"/>
    <property type="match status" value="1"/>
</dbReference>
<keyword evidence="2" id="KW-0813">Transport</keyword>
<name>A0A2U3BBF9_9VIBR</name>
<proteinExistence type="predicted"/>
<evidence type="ECO:0000256" key="7">
    <source>
        <dbReference type="SAM" id="Phobius"/>
    </source>
</evidence>
<dbReference type="Pfam" id="PF00999">
    <property type="entry name" value="Na_H_Exchanger"/>
    <property type="match status" value="1"/>
</dbReference>
<dbReference type="Gene3D" id="1.20.1530.20">
    <property type="match status" value="1"/>
</dbReference>
<keyword evidence="3 7" id="KW-0812">Transmembrane</keyword>
<dbReference type="PANTHER" id="PTHR43021:SF2">
    <property type="entry name" value="CATION_H+ EXCHANGER DOMAIN-CONTAINING PROTEIN"/>
    <property type="match status" value="1"/>
</dbReference>
<feature type="transmembrane region" description="Helical" evidence="7">
    <location>
        <begin position="326"/>
        <end position="348"/>
    </location>
</feature>
<evidence type="ECO:0000313" key="9">
    <source>
        <dbReference type="EMBL" id="PWI34113.1"/>
    </source>
</evidence>
<comment type="subcellular location">
    <subcellularLocation>
        <location evidence="1">Membrane</location>
        <topology evidence="1">Multi-pass membrane protein</topology>
    </subcellularLocation>
</comment>
<keyword evidence="2" id="KW-0050">Antiport</keyword>
<dbReference type="OrthoDB" id="9778229at2"/>
<keyword evidence="5" id="KW-0406">Ion transport</keyword>
<dbReference type="RefSeq" id="WP_109319364.1">
    <property type="nucleotide sequence ID" value="NZ_QFWT01000003.1"/>
</dbReference>
<dbReference type="Proteomes" id="UP000245362">
    <property type="component" value="Unassembled WGS sequence"/>
</dbReference>
<organism evidence="9 10">
    <name type="scientific">Vibrio albus</name>
    <dbReference type="NCBI Taxonomy" id="2200953"/>
    <lineage>
        <taxon>Bacteria</taxon>
        <taxon>Pseudomonadati</taxon>
        <taxon>Pseudomonadota</taxon>
        <taxon>Gammaproteobacteria</taxon>
        <taxon>Vibrionales</taxon>
        <taxon>Vibrionaceae</taxon>
        <taxon>Vibrio</taxon>
    </lineage>
</organism>
<protein>
    <submittedName>
        <fullName evidence="9">Sodium:proton exchanger</fullName>
    </submittedName>
</protein>
<dbReference type="GO" id="GO:0016020">
    <property type="term" value="C:membrane"/>
    <property type="evidence" value="ECO:0007669"/>
    <property type="project" value="UniProtKB-SubCell"/>
</dbReference>
<feature type="transmembrane region" description="Helical" evidence="7">
    <location>
        <begin position="151"/>
        <end position="174"/>
    </location>
</feature>
<sequence length="394" mass="42231">MQSDKVPDLLILGVLFLIGWTAHIISSKAHIPRVTILLCIGIVSGPTGLNLIPAEFSQYFHTVSHLALAMVGFLLGESFFGRDIISERWQILFISLGVSLVPAICVFIAILLITSNLSLALVLAGIATATDPAATIDVIREFKAKGPVSRILKSVVAVDDAWGIIIFSLLLVVASNLNGGQDGIIYIIHGFREIAGALSLGIAIGIPMSYIIGRNRPGEPTVVEAMGFVFICGGSALYLEVSYLLACMTLGATVSRMAKHIERPFYDIETASDPFLIIFFILSGISLDFSTFHALGYLMLTYIIARTLGKWLGAQLSSRLTKAPSQVIHHLGGCLLPQAGVAIGMALLVSERFPELGDTILTIAVTTTVLFELFGPLATHWNLNKAGEMPGKKG</sequence>
<dbReference type="EMBL" id="QFWT01000003">
    <property type="protein sequence ID" value="PWI34113.1"/>
    <property type="molecule type" value="Genomic_DNA"/>
</dbReference>
<evidence type="ECO:0000256" key="3">
    <source>
        <dbReference type="ARBA" id="ARBA00022692"/>
    </source>
</evidence>
<keyword evidence="10" id="KW-1185">Reference proteome</keyword>
<gene>
    <name evidence="9" type="ORF">DI392_07940</name>
</gene>